<comment type="subcellular location">
    <subcellularLocation>
        <location evidence="1">Cell membrane</location>
        <topology evidence="1">Multi-pass membrane protein</topology>
    </subcellularLocation>
</comment>
<dbReference type="Gene3D" id="1.20.1560.10">
    <property type="entry name" value="ABC transporter type 1, transmembrane domain"/>
    <property type="match status" value="1"/>
</dbReference>
<dbReference type="EMBL" id="JAHYBZ010000013">
    <property type="protein sequence ID" value="MBW6401619.1"/>
    <property type="molecule type" value="Genomic_DNA"/>
</dbReference>
<evidence type="ECO:0000313" key="11">
    <source>
        <dbReference type="EMBL" id="MBW6401619.1"/>
    </source>
</evidence>
<keyword evidence="3" id="KW-0547">Nucleotide-binding</keyword>
<dbReference type="InterPro" id="IPR017871">
    <property type="entry name" value="ABC_transporter-like_CS"/>
</dbReference>
<reference evidence="11 12" key="1">
    <citation type="submission" date="2021-07" db="EMBL/GenBank/DDBJ databases">
        <authorList>
            <person name="So Y."/>
        </authorList>
    </citation>
    <scope>NUCLEOTIDE SEQUENCE [LARGE SCALE GENOMIC DNA]</scope>
    <source>
        <strain evidence="11 12">HJA6</strain>
    </source>
</reference>
<keyword evidence="12" id="KW-1185">Reference proteome</keyword>
<dbReference type="InterPro" id="IPR003593">
    <property type="entry name" value="AAA+_ATPase"/>
</dbReference>
<name>A0ABS7AH37_9PROT</name>
<dbReference type="PANTHER" id="PTHR24221">
    <property type="entry name" value="ATP-BINDING CASSETTE SUB-FAMILY B"/>
    <property type="match status" value="1"/>
</dbReference>
<dbReference type="SUPFAM" id="SSF52540">
    <property type="entry name" value="P-loop containing nucleoside triphosphate hydrolases"/>
    <property type="match status" value="1"/>
</dbReference>
<feature type="domain" description="ABC transmembrane type-1" evidence="10">
    <location>
        <begin position="23"/>
        <end position="312"/>
    </location>
</feature>
<protein>
    <submittedName>
        <fullName evidence="11">ATP-binding cassette domain-containing protein</fullName>
    </submittedName>
</protein>
<evidence type="ECO:0000313" key="12">
    <source>
        <dbReference type="Proteomes" id="UP001196565"/>
    </source>
</evidence>
<comment type="caution">
    <text evidence="11">The sequence shown here is derived from an EMBL/GenBank/DDBJ whole genome shotgun (WGS) entry which is preliminary data.</text>
</comment>
<feature type="transmembrane region" description="Helical" evidence="8">
    <location>
        <begin position="282"/>
        <end position="303"/>
    </location>
</feature>
<dbReference type="Proteomes" id="UP001196565">
    <property type="component" value="Unassembled WGS sequence"/>
</dbReference>
<feature type="transmembrane region" description="Helical" evidence="8">
    <location>
        <begin position="167"/>
        <end position="188"/>
    </location>
</feature>
<feature type="transmembrane region" description="Helical" evidence="8">
    <location>
        <begin position="139"/>
        <end position="161"/>
    </location>
</feature>
<evidence type="ECO:0000259" key="9">
    <source>
        <dbReference type="PROSITE" id="PS50893"/>
    </source>
</evidence>
<dbReference type="InterPro" id="IPR003439">
    <property type="entry name" value="ABC_transporter-like_ATP-bd"/>
</dbReference>
<keyword evidence="6 8" id="KW-0472">Membrane</keyword>
<keyword evidence="5 8" id="KW-1133">Transmembrane helix</keyword>
<feature type="transmembrane region" description="Helical" evidence="8">
    <location>
        <begin position="20"/>
        <end position="39"/>
    </location>
</feature>
<dbReference type="GO" id="GO:0005524">
    <property type="term" value="F:ATP binding"/>
    <property type="evidence" value="ECO:0007669"/>
    <property type="project" value="UniProtKB-KW"/>
</dbReference>
<dbReference type="PROSITE" id="PS50929">
    <property type="entry name" value="ABC_TM1F"/>
    <property type="match status" value="1"/>
</dbReference>
<dbReference type="InterPro" id="IPR036640">
    <property type="entry name" value="ABC1_TM_sf"/>
</dbReference>
<dbReference type="InterPro" id="IPR027417">
    <property type="entry name" value="P-loop_NTPase"/>
</dbReference>
<evidence type="ECO:0000256" key="4">
    <source>
        <dbReference type="ARBA" id="ARBA00022840"/>
    </source>
</evidence>
<keyword evidence="7" id="KW-0175">Coiled coil</keyword>
<dbReference type="SUPFAM" id="SSF90123">
    <property type="entry name" value="ABC transporter transmembrane region"/>
    <property type="match status" value="1"/>
</dbReference>
<keyword evidence="2 8" id="KW-0812">Transmembrane</keyword>
<accession>A0ABS7AH37</accession>
<dbReference type="SMART" id="SM00382">
    <property type="entry name" value="AAA"/>
    <property type="match status" value="1"/>
</dbReference>
<dbReference type="InterPro" id="IPR011527">
    <property type="entry name" value="ABC1_TM_dom"/>
</dbReference>
<feature type="domain" description="ABC transporter" evidence="9">
    <location>
        <begin position="341"/>
        <end position="557"/>
    </location>
</feature>
<gene>
    <name evidence="11" type="ORF">KPL78_27455</name>
</gene>
<organism evidence="11 12">
    <name type="scientific">Roseomonas alba</name>
    <dbReference type="NCBI Taxonomy" id="2846776"/>
    <lineage>
        <taxon>Bacteria</taxon>
        <taxon>Pseudomonadati</taxon>
        <taxon>Pseudomonadota</taxon>
        <taxon>Alphaproteobacteria</taxon>
        <taxon>Acetobacterales</taxon>
        <taxon>Roseomonadaceae</taxon>
        <taxon>Roseomonas</taxon>
    </lineage>
</organism>
<dbReference type="PANTHER" id="PTHR24221:SF654">
    <property type="entry name" value="ATP-BINDING CASSETTE SUB-FAMILY B MEMBER 6"/>
    <property type="match status" value="1"/>
</dbReference>
<evidence type="ECO:0000256" key="7">
    <source>
        <dbReference type="SAM" id="Coils"/>
    </source>
</evidence>
<dbReference type="PROSITE" id="PS00211">
    <property type="entry name" value="ABC_TRANSPORTER_1"/>
    <property type="match status" value="1"/>
</dbReference>
<proteinExistence type="predicted"/>
<evidence type="ECO:0000259" key="10">
    <source>
        <dbReference type="PROSITE" id="PS50929"/>
    </source>
</evidence>
<evidence type="ECO:0000256" key="3">
    <source>
        <dbReference type="ARBA" id="ARBA00022741"/>
    </source>
</evidence>
<evidence type="ECO:0000256" key="1">
    <source>
        <dbReference type="ARBA" id="ARBA00004651"/>
    </source>
</evidence>
<feature type="transmembrane region" description="Helical" evidence="8">
    <location>
        <begin position="45"/>
        <end position="66"/>
    </location>
</feature>
<dbReference type="InterPro" id="IPR039421">
    <property type="entry name" value="Type_1_exporter"/>
</dbReference>
<evidence type="ECO:0000256" key="6">
    <source>
        <dbReference type="ARBA" id="ARBA00023136"/>
    </source>
</evidence>
<feature type="coiled-coil region" evidence="7">
    <location>
        <begin position="225"/>
        <end position="252"/>
    </location>
</feature>
<keyword evidence="4 11" id="KW-0067">ATP-binding</keyword>
<feature type="transmembrane region" description="Helical" evidence="8">
    <location>
        <begin position="252"/>
        <end position="276"/>
    </location>
</feature>
<evidence type="ECO:0000256" key="8">
    <source>
        <dbReference type="SAM" id="Phobius"/>
    </source>
</evidence>
<dbReference type="Gene3D" id="3.40.50.300">
    <property type="entry name" value="P-loop containing nucleotide triphosphate hydrolases"/>
    <property type="match status" value="1"/>
</dbReference>
<sequence>MRRFAPLRRVLGLFIAERGAAMALGAMLAALAILAGVALLGLSGWFITATALAGLVPAAALVFDVFMPGAGIRFLAILRTAARYGERVVAHDATLALLAGLRERLFRGHAVPGTARALAARPARLLFRLSSDVDALDAVYLRLVVPGAAAAVTALAVGGALAMLDAALGVAVALVLLATGFGLPLWLAGAAEQASRRRAAALEALRVRAVDLVAGQVALVMAGRLGAQADAMDAAEQRLAAAEDALHRLETLAGLGFGLTGAALLGGAALATAGLAEGGALSAPQAALVLLVALAALEPFAALRRGAIELGRSARAAQRLAPALDVIAPSRLPEPPLGLALRLAGLRYTPPGAAQPLFDGFDLDVAAGECVAVTGPSGAGKSSLLALLSGEAQPDAGTIAVLPHALLSQRVDLFHDTVRGNLLLARPDAEDAALWRALREAGLDGVVQALPRGLDTPLGEGGAGLSVGQQRRLALARLLLRQAPLLLLDEPTEALDAATAQGILTQIMAKRGEVAIFIIAHMRREAEWADRLIRLESGRVTGIWRRGEAGFAVALDALRPG</sequence>
<evidence type="ECO:0000256" key="2">
    <source>
        <dbReference type="ARBA" id="ARBA00022692"/>
    </source>
</evidence>
<evidence type="ECO:0000256" key="5">
    <source>
        <dbReference type="ARBA" id="ARBA00022989"/>
    </source>
</evidence>
<dbReference type="RefSeq" id="WP_219766445.1">
    <property type="nucleotide sequence ID" value="NZ_JAHYBZ010000013.1"/>
</dbReference>
<dbReference type="Pfam" id="PF00005">
    <property type="entry name" value="ABC_tran"/>
    <property type="match status" value="1"/>
</dbReference>
<dbReference type="PROSITE" id="PS50893">
    <property type="entry name" value="ABC_TRANSPORTER_2"/>
    <property type="match status" value="1"/>
</dbReference>